<reference evidence="1" key="1">
    <citation type="submission" date="2020-09" db="EMBL/GenBank/DDBJ databases">
        <title>Genome-Enabled Discovery of Anthraquinone Biosynthesis in Senna tora.</title>
        <authorList>
            <person name="Kang S.-H."/>
            <person name="Pandey R.P."/>
            <person name="Lee C.-M."/>
            <person name="Sim J.-S."/>
            <person name="Jeong J.-T."/>
            <person name="Choi B.-S."/>
            <person name="Jung M."/>
            <person name="Ginzburg D."/>
            <person name="Zhao K."/>
            <person name="Won S.Y."/>
            <person name="Oh T.-J."/>
            <person name="Yu Y."/>
            <person name="Kim N.-H."/>
            <person name="Lee O.R."/>
            <person name="Lee T.-H."/>
            <person name="Bashyal P."/>
            <person name="Kim T.-S."/>
            <person name="Lee W.-H."/>
            <person name="Kawkins C."/>
            <person name="Kim C.-K."/>
            <person name="Kim J.S."/>
            <person name="Ahn B.O."/>
            <person name="Rhee S.Y."/>
            <person name="Sohng J.K."/>
        </authorList>
    </citation>
    <scope>NUCLEOTIDE SEQUENCE</scope>
    <source>
        <tissue evidence="1">Leaf</tissue>
    </source>
</reference>
<evidence type="ECO:0000313" key="1">
    <source>
        <dbReference type="EMBL" id="KAF7808142.1"/>
    </source>
</evidence>
<dbReference type="EMBL" id="JAAIUW010000012">
    <property type="protein sequence ID" value="KAF7808142.1"/>
    <property type="molecule type" value="Genomic_DNA"/>
</dbReference>
<dbReference type="AlphaFoldDB" id="A0A834SUT2"/>
<gene>
    <name evidence="1" type="ORF">G2W53_040303</name>
</gene>
<accession>A0A834SUT2</accession>
<dbReference type="Proteomes" id="UP000634136">
    <property type="component" value="Unassembled WGS sequence"/>
</dbReference>
<comment type="caution">
    <text evidence="1">The sequence shown here is derived from an EMBL/GenBank/DDBJ whole genome shotgun (WGS) entry which is preliminary data.</text>
</comment>
<name>A0A834SUT2_9FABA</name>
<protein>
    <submittedName>
        <fullName evidence="1">Uncharacterized protein</fullName>
    </submittedName>
</protein>
<sequence>MTKPRPTKKRSNRDSLTSIDQIVRKLEIEREEERRRVLHGYTLSVGLRR</sequence>
<keyword evidence="2" id="KW-1185">Reference proteome</keyword>
<evidence type="ECO:0000313" key="2">
    <source>
        <dbReference type="Proteomes" id="UP000634136"/>
    </source>
</evidence>
<organism evidence="1 2">
    <name type="scientific">Senna tora</name>
    <dbReference type="NCBI Taxonomy" id="362788"/>
    <lineage>
        <taxon>Eukaryota</taxon>
        <taxon>Viridiplantae</taxon>
        <taxon>Streptophyta</taxon>
        <taxon>Embryophyta</taxon>
        <taxon>Tracheophyta</taxon>
        <taxon>Spermatophyta</taxon>
        <taxon>Magnoliopsida</taxon>
        <taxon>eudicotyledons</taxon>
        <taxon>Gunneridae</taxon>
        <taxon>Pentapetalae</taxon>
        <taxon>rosids</taxon>
        <taxon>fabids</taxon>
        <taxon>Fabales</taxon>
        <taxon>Fabaceae</taxon>
        <taxon>Caesalpinioideae</taxon>
        <taxon>Cassia clade</taxon>
        <taxon>Senna</taxon>
    </lineage>
</organism>
<proteinExistence type="predicted"/>